<protein>
    <recommendedName>
        <fullName evidence="3">MSHA biogenesis protein MshI</fullName>
    </recommendedName>
</protein>
<dbReference type="SUPFAM" id="SSF53067">
    <property type="entry name" value="Actin-like ATPase domain"/>
    <property type="match status" value="1"/>
</dbReference>
<dbReference type="Gene3D" id="3.30.420.380">
    <property type="match status" value="1"/>
</dbReference>
<proteinExistence type="predicted"/>
<keyword evidence="2" id="KW-1185">Reference proteome</keyword>
<organism evidence="1 2">
    <name type="scientific">Thalassotalea eurytherma</name>
    <dbReference type="NCBI Taxonomy" id="1144278"/>
    <lineage>
        <taxon>Bacteria</taxon>
        <taxon>Pseudomonadati</taxon>
        <taxon>Pseudomonadota</taxon>
        <taxon>Gammaproteobacteria</taxon>
        <taxon>Alteromonadales</taxon>
        <taxon>Colwelliaceae</taxon>
        <taxon>Thalassotalea</taxon>
    </lineage>
</organism>
<evidence type="ECO:0000313" key="2">
    <source>
        <dbReference type="Proteomes" id="UP001157133"/>
    </source>
</evidence>
<accession>A0ABQ6H4T7</accession>
<reference evidence="1 2" key="1">
    <citation type="submission" date="2023-03" db="EMBL/GenBank/DDBJ databases">
        <title>Draft genome sequence of Thalassotalea eurytherma JCM 18482T.</title>
        <authorList>
            <person name="Sawabe T."/>
        </authorList>
    </citation>
    <scope>NUCLEOTIDE SEQUENCE [LARGE SCALE GENOMIC DNA]</scope>
    <source>
        <strain evidence="1 2">JCM 18482</strain>
    </source>
</reference>
<evidence type="ECO:0000313" key="1">
    <source>
        <dbReference type="EMBL" id="GLX82949.1"/>
    </source>
</evidence>
<evidence type="ECO:0008006" key="3">
    <source>
        <dbReference type="Google" id="ProtNLM"/>
    </source>
</evidence>
<name>A0ABQ6H4T7_9GAMM</name>
<sequence length="306" mass="34543">MSLKNTFRQMFSKKESTNQLAISMTKQGIAYCHMAEQKIQDAQLLKLVDNDFTKSLSLLGSTLGLSGDCRLILAANQYHIVQIDKPSVPEEELNQALKWQVKELVNIPPEDMILDYFDGPMLAGGGQKLNVVVASKAELATFVKELDQQQITISSITTEEFAFKDLLPVQDDAHLLLVQQPGEEMVILIIKNGQMYFHRRLRGFSDIAKKSEDELAFGMIDSISLEIQRSTDYFERQLKQAPIKTIKVLTPNDNEAFIARKLSENTNVAVELFSLPEHYANYRQYAAPLGLFIEQTPVAQTQEVEV</sequence>
<gene>
    <name evidence="1" type="ORF">theurythT_24010</name>
</gene>
<dbReference type="InterPro" id="IPR043129">
    <property type="entry name" value="ATPase_NBD"/>
</dbReference>
<dbReference type="RefSeq" id="WP_284208338.1">
    <property type="nucleotide sequence ID" value="NZ_BSSU01000011.1"/>
</dbReference>
<dbReference type="EMBL" id="BSSU01000011">
    <property type="protein sequence ID" value="GLX82949.1"/>
    <property type="molecule type" value="Genomic_DNA"/>
</dbReference>
<dbReference type="Proteomes" id="UP001157133">
    <property type="component" value="Unassembled WGS sequence"/>
</dbReference>
<comment type="caution">
    <text evidence="1">The sequence shown here is derived from an EMBL/GenBank/DDBJ whole genome shotgun (WGS) entry which is preliminary data.</text>
</comment>